<proteinExistence type="predicted"/>
<reference evidence="7" key="1">
    <citation type="submission" date="2021-01" db="EMBL/GenBank/DDBJ databases">
        <title>Whole genome shotgun sequence of Virgisporangium aurantiacum NBRC 16421.</title>
        <authorList>
            <person name="Komaki H."/>
            <person name="Tamura T."/>
        </authorList>
    </citation>
    <scope>NUCLEOTIDE SEQUENCE</scope>
    <source>
        <strain evidence="7">NBRC 16421</strain>
    </source>
</reference>
<dbReference type="Pfam" id="PF25967">
    <property type="entry name" value="RND-MFP_C"/>
    <property type="match status" value="1"/>
</dbReference>
<dbReference type="Gene3D" id="2.40.50.100">
    <property type="match status" value="1"/>
</dbReference>
<dbReference type="InterPro" id="IPR058792">
    <property type="entry name" value="Beta-barrel_RND_2"/>
</dbReference>
<dbReference type="Gene3D" id="2.40.30.170">
    <property type="match status" value="1"/>
</dbReference>
<feature type="region of interest" description="Disordered" evidence="3">
    <location>
        <begin position="365"/>
        <end position="398"/>
    </location>
</feature>
<evidence type="ECO:0000259" key="5">
    <source>
        <dbReference type="Pfam" id="PF25954"/>
    </source>
</evidence>
<name>A0A8J4DX92_9ACTN</name>
<dbReference type="Proteomes" id="UP000612585">
    <property type="component" value="Unassembled WGS sequence"/>
</dbReference>
<keyword evidence="4" id="KW-0812">Transmembrane</keyword>
<accession>A0A8J4DX92</accession>
<evidence type="ECO:0000256" key="3">
    <source>
        <dbReference type="SAM" id="MobiDB-lite"/>
    </source>
</evidence>
<feature type="compositionally biased region" description="Gly residues" evidence="3">
    <location>
        <begin position="373"/>
        <end position="398"/>
    </location>
</feature>
<dbReference type="InterPro" id="IPR058627">
    <property type="entry name" value="MdtA-like_C"/>
</dbReference>
<keyword evidence="8" id="KW-1185">Reference proteome</keyword>
<gene>
    <name evidence="7" type="ORF">Vau01_008370</name>
</gene>
<dbReference type="GO" id="GO:0030313">
    <property type="term" value="C:cell envelope"/>
    <property type="evidence" value="ECO:0007669"/>
    <property type="project" value="UniProtKB-SubCell"/>
</dbReference>
<feature type="region of interest" description="Disordered" evidence="3">
    <location>
        <begin position="184"/>
        <end position="203"/>
    </location>
</feature>
<comment type="subcellular location">
    <subcellularLocation>
        <location evidence="1">Cell envelope</location>
    </subcellularLocation>
</comment>
<dbReference type="RefSeq" id="WP_203987377.1">
    <property type="nucleotide sequence ID" value="NZ_BOPG01000006.1"/>
</dbReference>
<dbReference type="Pfam" id="PF25954">
    <property type="entry name" value="Beta-barrel_RND_2"/>
    <property type="match status" value="1"/>
</dbReference>
<keyword evidence="4" id="KW-0472">Membrane</keyword>
<dbReference type="Gene3D" id="2.40.420.20">
    <property type="match status" value="1"/>
</dbReference>
<feature type="domain" description="Multidrug resistance protein MdtA-like C-terminal permuted SH3" evidence="6">
    <location>
        <begin position="321"/>
        <end position="358"/>
    </location>
</feature>
<evidence type="ECO:0000313" key="7">
    <source>
        <dbReference type="EMBL" id="GIJ53321.1"/>
    </source>
</evidence>
<evidence type="ECO:0000256" key="4">
    <source>
        <dbReference type="SAM" id="Phobius"/>
    </source>
</evidence>
<dbReference type="EMBL" id="BOPG01000006">
    <property type="protein sequence ID" value="GIJ53321.1"/>
    <property type="molecule type" value="Genomic_DNA"/>
</dbReference>
<sequence>MRVWLDSLRRPTVLVNVVLALVAVGGALWAVQTVRGPATAEAGTGSAQQRVIPVTQGDVTASVSASGNVQSASTATANFVTSGTVTEIAVKVGDVVTKGQVLAKVDTTLVQAQLDTARANRTAAGANYTRVKNAGGDAASLASASASVSSADAAVVSAQAAVDGTVLTAPIAGTVTAVNGAIGSSSGGSSSGSGSGSGSGTGATGSTTSSGFITLADLNSLQVSANFAEADATRLKVGQAATITWSALSGTRATGTVATVAPTATTQNNVNSYAVVVSIATPPAGVRLGQSTSVQVTVASASNAIRVSTLALRGTGTQRTVDVMVNGAVETRTVEIGVEGNQFAEVKSGLAVGDQVVVTMQSGSTTTNQQNGLFGGGGGLPAGGGAGPAGGGGGRGGN</sequence>
<evidence type="ECO:0000313" key="8">
    <source>
        <dbReference type="Proteomes" id="UP000612585"/>
    </source>
</evidence>
<keyword evidence="2" id="KW-0175">Coiled coil</keyword>
<dbReference type="InterPro" id="IPR050465">
    <property type="entry name" value="UPF0194_transport"/>
</dbReference>
<evidence type="ECO:0000256" key="1">
    <source>
        <dbReference type="ARBA" id="ARBA00004196"/>
    </source>
</evidence>
<comment type="caution">
    <text evidence="7">The sequence shown here is derived from an EMBL/GenBank/DDBJ whole genome shotgun (WGS) entry which is preliminary data.</text>
</comment>
<evidence type="ECO:0000259" key="6">
    <source>
        <dbReference type="Pfam" id="PF25967"/>
    </source>
</evidence>
<dbReference type="PANTHER" id="PTHR32347">
    <property type="entry name" value="EFFLUX SYSTEM COMPONENT YKNX-RELATED"/>
    <property type="match status" value="1"/>
</dbReference>
<feature type="transmembrane region" description="Helical" evidence="4">
    <location>
        <begin position="12"/>
        <end position="31"/>
    </location>
</feature>
<protein>
    <submittedName>
        <fullName evidence="7">RND transporter</fullName>
    </submittedName>
</protein>
<keyword evidence="4" id="KW-1133">Transmembrane helix</keyword>
<evidence type="ECO:0000256" key="2">
    <source>
        <dbReference type="ARBA" id="ARBA00023054"/>
    </source>
</evidence>
<organism evidence="7 8">
    <name type="scientific">Virgisporangium aurantiacum</name>
    <dbReference type="NCBI Taxonomy" id="175570"/>
    <lineage>
        <taxon>Bacteria</taxon>
        <taxon>Bacillati</taxon>
        <taxon>Actinomycetota</taxon>
        <taxon>Actinomycetes</taxon>
        <taxon>Micromonosporales</taxon>
        <taxon>Micromonosporaceae</taxon>
        <taxon>Virgisporangium</taxon>
    </lineage>
</organism>
<feature type="domain" description="CusB-like beta-barrel" evidence="5">
    <location>
        <begin position="223"/>
        <end position="268"/>
    </location>
</feature>
<feature type="compositionally biased region" description="Gly residues" evidence="3">
    <location>
        <begin position="185"/>
        <end position="203"/>
    </location>
</feature>
<dbReference type="SUPFAM" id="SSF111369">
    <property type="entry name" value="HlyD-like secretion proteins"/>
    <property type="match status" value="1"/>
</dbReference>
<dbReference type="AlphaFoldDB" id="A0A8J4DX92"/>
<dbReference type="PANTHER" id="PTHR32347:SF23">
    <property type="entry name" value="BLL5650 PROTEIN"/>
    <property type="match status" value="1"/>
</dbReference>